<dbReference type="EMBL" id="WTYX01000001">
    <property type="protein sequence ID" value="MXO89298.1"/>
    <property type="molecule type" value="Genomic_DNA"/>
</dbReference>
<sequence length="264" mass="28713">MGDLTSQNDEIVRAASLSLAQQRAGGTHRRAYSVGRGSAKLKMRHWAKKARNIALAVGGLWIGTSIIGSIIGGIGFTGVMTVGALTAAALVVFGKFPKMKVPQRADLNTEDVRQLVAKTELWLEMQRSRLPKPIAASLTTIGSQLDELQPQLEEVDQKHPTAGEIRKLVGKDLPDMIEGFLKIPESLRYEEKNGTTPVKQLENGLDVISREIDSINRQLAQGSIDDLAIRGRYLDYKYSGDITGDGGDYGVPLPDFDKAKTKAS</sequence>
<evidence type="ECO:0008006" key="4">
    <source>
        <dbReference type="Google" id="ProtNLM"/>
    </source>
</evidence>
<reference evidence="2 3" key="1">
    <citation type="submission" date="2019-12" db="EMBL/GenBank/DDBJ databases">
        <title>Genomic-based taxomic classification of the family Erythrobacteraceae.</title>
        <authorList>
            <person name="Xu L."/>
        </authorList>
    </citation>
    <scope>NUCLEOTIDE SEQUENCE [LARGE SCALE GENOMIC DNA]</scope>
    <source>
        <strain evidence="2 3">KCTC 52763</strain>
    </source>
</reference>
<evidence type="ECO:0000313" key="2">
    <source>
        <dbReference type="EMBL" id="MXO89298.1"/>
    </source>
</evidence>
<organism evidence="2 3">
    <name type="scientific">Pontixanthobacter aquaemixtae</name>
    <dbReference type="NCBI Taxonomy" id="1958940"/>
    <lineage>
        <taxon>Bacteria</taxon>
        <taxon>Pseudomonadati</taxon>
        <taxon>Pseudomonadota</taxon>
        <taxon>Alphaproteobacteria</taxon>
        <taxon>Sphingomonadales</taxon>
        <taxon>Erythrobacteraceae</taxon>
        <taxon>Pontixanthobacter</taxon>
    </lineage>
</organism>
<proteinExistence type="predicted"/>
<keyword evidence="1" id="KW-0472">Membrane</keyword>
<feature type="transmembrane region" description="Helical" evidence="1">
    <location>
        <begin position="50"/>
        <end position="68"/>
    </location>
</feature>
<dbReference type="AlphaFoldDB" id="A0A844ZNG0"/>
<feature type="transmembrane region" description="Helical" evidence="1">
    <location>
        <begin position="74"/>
        <end position="94"/>
    </location>
</feature>
<keyword evidence="1" id="KW-1133">Transmembrane helix</keyword>
<keyword evidence="1" id="KW-0812">Transmembrane</keyword>
<evidence type="ECO:0000313" key="3">
    <source>
        <dbReference type="Proteomes" id="UP000442714"/>
    </source>
</evidence>
<keyword evidence="3" id="KW-1185">Reference proteome</keyword>
<dbReference type="Proteomes" id="UP000442714">
    <property type="component" value="Unassembled WGS sequence"/>
</dbReference>
<dbReference type="OrthoDB" id="7594143at2"/>
<evidence type="ECO:0000256" key="1">
    <source>
        <dbReference type="SAM" id="Phobius"/>
    </source>
</evidence>
<comment type="caution">
    <text evidence="2">The sequence shown here is derived from an EMBL/GenBank/DDBJ whole genome shotgun (WGS) entry which is preliminary data.</text>
</comment>
<name>A0A844ZNG0_9SPHN</name>
<gene>
    <name evidence="2" type="ORF">GRI41_00490</name>
</gene>
<accession>A0A844ZNG0</accession>
<protein>
    <recommendedName>
        <fullName evidence="4">5-bromo-4-chloroindolyl phosphate hydrolysis protein</fullName>
    </recommendedName>
</protein>